<evidence type="ECO:0000256" key="1">
    <source>
        <dbReference type="SAM" id="MobiDB-lite"/>
    </source>
</evidence>
<protein>
    <submittedName>
        <fullName evidence="3">Uncharacterized protein</fullName>
    </submittedName>
</protein>
<evidence type="ECO:0000313" key="3">
    <source>
        <dbReference type="EMBL" id="GBP55320.1"/>
    </source>
</evidence>
<evidence type="ECO:0000313" key="4">
    <source>
        <dbReference type="Proteomes" id="UP000299102"/>
    </source>
</evidence>
<keyword evidence="4" id="KW-1185">Reference proteome</keyword>
<accession>A0A4C1WWQ6</accession>
<proteinExistence type="predicted"/>
<dbReference type="EMBL" id="BGZK01000665">
    <property type="protein sequence ID" value="GBP55320.1"/>
    <property type="molecule type" value="Genomic_DNA"/>
</dbReference>
<comment type="caution">
    <text evidence="3">The sequence shown here is derived from an EMBL/GenBank/DDBJ whole genome shotgun (WGS) entry which is preliminary data.</text>
</comment>
<dbReference type="AlphaFoldDB" id="A0A4C1WWQ6"/>
<evidence type="ECO:0000256" key="2">
    <source>
        <dbReference type="SAM" id="SignalP"/>
    </source>
</evidence>
<sequence>MKEATQIPGEHYVRFVSPHCIVMLFLDLFFLPNSVSTCGTDGLSSSTRQEANEWFNFELNHKLFSRLTPGQRSKQADFDSKALKSSVTHPSPVSSGPGQQLLRIGLVIKQVSPNSTSLAGATERTRILFSAHRRGMIARVLSFTRRTQVQGIRLPEISIGHLDTRNDSGTVPEGPAAVFFRRASRRGWQTDG</sequence>
<reference evidence="3 4" key="1">
    <citation type="journal article" date="2019" name="Commun. Biol.">
        <title>The bagworm genome reveals a unique fibroin gene that provides high tensile strength.</title>
        <authorList>
            <person name="Kono N."/>
            <person name="Nakamura H."/>
            <person name="Ohtoshi R."/>
            <person name="Tomita M."/>
            <person name="Numata K."/>
            <person name="Arakawa K."/>
        </authorList>
    </citation>
    <scope>NUCLEOTIDE SEQUENCE [LARGE SCALE GENOMIC DNA]</scope>
</reference>
<feature type="chain" id="PRO_5020035907" evidence="2">
    <location>
        <begin position="38"/>
        <end position="192"/>
    </location>
</feature>
<feature type="signal peptide" evidence="2">
    <location>
        <begin position="1"/>
        <end position="37"/>
    </location>
</feature>
<feature type="region of interest" description="Disordered" evidence="1">
    <location>
        <begin position="78"/>
        <end position="98"/>
    </location>
</feature>
<name>A0A4C1WWQ6_EUMVA</name>
<gene>
    <name evidence="3" type="ORF">EVAR_43075_1</name>
</gene>
<keyword evidence="2" id="KW-0732">Signal</keyword>
<dbReference type="Proteomes" id="UP000299102">
    <property type="component" value="Unassembled WGS sequence"/>
</dbReference>
<feature type="compositionally biased region" description="Polar residues" evidence="1">
    <location>
        <begin position="83"/>
        <end position="98"/>
    </location>
</feature>
<organism evidence="3 4">
    <name type="scientific">Eumeta variegata</name>
    <name type="common">Bagworm moth</name>
    <name type="synonym">Eumeta japonica</name>
    <dbReference type="NCBI Taxonomy" id="151549"/>
    <lineage>
        <taxon>Eukaryota</taxon>
        <taxon>Metazoa</taxon>
        <taxon>Ecdysozoa</taxon>
        <taxon>Arthropoda</taxon>
        <taxon>Hexapoda</taxon>
        <taxon>Insecta</taxon>
        <taxon>Pterygota</taxon>
        <taxon>Neoptera</taxon>
        <taxon>Endopterygota</taxon>
        <taxon>Lepidoptera</taxon>
        <taxon>Glossata</taxon>
        <taxon>Ditrysia</taxon>
        <taxon>Tineoidea</taxon>
        <taxon>Psychidae</taxon>
        <taxon>Oiketicinae</taxon>
        <taxon>Eumeta</taxon>
    </lineage>
</organism>